<comment type="caution">
    <text evidence="2">The sequence shown here is derived from an EMBL/GenBank/DDBJ whole genome shotgun (WGS) entry which is preliminary data.</text>
</comment>
<dbReference type="InterPro" id="IPR032710">
    <property type="entry name" value="NTF2-like_dom_sf"/>
</dbReference>
<accession>A0AAD7F117</accession>
<sequence>MSAPSHSESLTQLDLAHSWFEFVEKGDMDGLASLLSDNLTHHLLPASMELPEAMEHPFGKKRHLNVYQNMKRTMDSYNFHPPEDVIQSADSNTVVIHRTGNGVTKKGYAYHNEYIFIFKFEGGKIVSIKEFIDVKAFEGVVAATKRQ</sequence>
<dbReference type="Gene3D" id="3.10.450.50">
    <property type="match status" value="1"/>
</dbReference>
<reference evidence="2" key="1">
    <citation type="submission" date="2023-03" db="EMBL/GenBank/DDBJ databases">
        <title>Massive genome expansion in bonnet fungi (Mycena s.s.) driven by repeated elements and novel gene families across ecological guilds.</title>
        <authorList>
            <consortium name="Lawrence Berkeley National Laboratory"/>
            <person name="Harder C.B."/>
            <person name="Miyauchi S."/>
            <person name="Viragh M."/>
            <person name="Kuo A."/>
            <person name="Thoen E."/>
            <person name="Andreopoulos B."/>
            <person name="Lu D."/>
            <person name="Skrede I."/>
            <person name="Drula E."/>
            <person name="Henrissat B."/>
            <person name="Morin E."/>
            <person name="Kohler A."/>
            <person name="Barry K."/>
            <person name="LaButti K."/>
            <person name="Morin E."/>
            <person name="Salamov A."/>
            <person name="Lipzen A."/>
            <person name="Mereny Z."/>
            <person name="Hegedus B."/>
            <person name="Baldrian P."/>
            <person name="Stursova M."/>
            <person name="Weitz H."/>
            <person name="Taylor A."/>
            <person name="Grigoriev I.V."/>
            <person name="Nagy L.G."/>
            <person name="Martin F."/>
            <person name="Kauserud H."/>
        </authorList>
    </citation>
    <scope>NUCLEOTIDE SEQUENCE</scope>
    <source>
        <strain evidence="2">CBHHK002</strain>
    </source>
</reference>
<feature type="domain" description="SnoaL-like" evidence="1">
    <location>
        <begin position="18"/>
        <end position="127"/>
    </location>
</feature>
<proteinExistence type="predicted"/>
<evidence type="ECO:0000313" key="2">
    <source>
        <dbReference type="EMBL" id="KAJ7359731.1"/>
    </source>
</evidence>
<evidence type="ECO:0000313" key="3">
    <source>
        <dbReference type="Proteomes" id="UP001218218"/>
    </source>
</evidence>
<evidence type="ECO:0000259" key="1">
    <source>
        <dbReference type="Pfam" id="PF12680"/>
    </source>
</evidence>
<dbReference type="InterPro" id="IPR037401">
    <property type="entry name" value="SnoaL-like"/>
</dbReference>
<dbReference type="EMBL" id="JARIHO010000006">
    <property type="protein sequence ID" value="KAJ7359731.1"/>
    <property type="molecule type" value="Genomic_DNA"/>
</dbReference>
<name>A0AAD7F117_9AGAR</name>
<dbReference type="AlphaFoldDB" id="A0AAD7F117"/>
<protein>
    <recommendedName>
        <fullName evidence="1">SnoaL-like domain-containing protein</fullName>
    </recommendedName>
</protein>
<keyword evidence="3" id="KW-1185">Reference proteome</keyword>
<dbReference type="Pfam" id="PF12680">
    <property type="entry name" value="SnoaL_2"/>
    <property type="match status" value="1"/>
</dbReference>
<dbReference type="SUPFAM" id="SSF54427">
    <property type="entry name" value="NTF2-like"/>
    <property type="match status" value="1"/>
</dbReference>
<organism evidence="2 3">
    <name type="scientific">Mycena albidolilacea</name>
    <dbReference type="NCBI Taxonomy" id="1033008"/>
    <lineage>
        <taxon>Eukaryota</taxon>
        <taxon>Fungi</taxon>
        <taxon>Dikarya</taxon>
        <taxon>Basidiomycota</taxon>
        <taxon>Agaricomycotina</taxon>
        <taxon>Agaricomycetes</taxon>
        <taxon>Agaricomycetidae</taxon>
        <taxon>Agaricales</taxon>
        <taxon>Marasmiineae</taxon>
        <taxon>Mycenaceae</taxon>
        <taxon>Mycena</taxon>
    </lineage>
</organism>
<dbReference type="Proteomes" id="UP001218218">
    <property type="component" value="Unassembled WGS sequence"/>
</dbReference>
<gene>
    <name evidence="2" type="ORF">DFH08DRAFT_1075116</name>
</gene>